<dbReference type="PANTHER" id="PTHR33202">
    <property type="entry name" value="ZINC UPTAKE REGULATION PROTEIN"/>
    <property type="match status" value="1"/>
</dbReference>
<dbReference type="InterPro" id="IPR036390">
    <property type="entry name" value="WH_DNA-bd_sf"/>
</dbReference>
<evidence type="ECO:0000256" key="2">
    <source>
        <dbReference type="ARBA" id="ARBA00007957"/>
    </source>
</evidence>
<dbReference type="InterPro" id="IPR043135">
    <property type="entry name" value="Fur_C"/>
</dbReference>
<comment type="cofactor">
    <cofactor evidence="9">
        <name>Zn(2+)</name>
        <dbReference type="ChEBI" id="CHEBI:29105"/>
    </cofactor>
    <text evidence="9">Binds 1 zinc ion per subunit.</text>
</comment>
<evidence type="ECO:0000313" key="12">
    <source>
        <dbReference type="Proteomes" id="UP000219546"/>
    </source>
</evidence>
<dbReference type="RefSeq" id="WP_097157313.1">
    <property type="nucleotide sequence ID" value="NZ_JBEPMQ010000013.1"/>
</dbReference>
<dbReference type="GO" id="GO:0005737">
    <property type="term" value="C:cytoplasm"/>
    <property type="evidence" value="ECO:0007669"/>
    <property type="project" value="UniProtKB-SubCell"/>
</dbReference>
<evidence type="ECO:0000256" key="3">
    <source>
        <dbReference type="ARBA" id="ARBA00022490"/>
    </source>
</evidence>
<comment type="similarity">
    <text evidence="2">Belongs to the Fur family.</text>
</comment>
<keyword evidence="8" id="KW-0804">Transcription</keyword>
<name>A0A285CJX7_9BACI</name>
<keyword evidence="9" id="KW-0479">Metal-binding</keyword>
<feature type="binding site" evidence="9">
    <location>
        <position position="135"/>
    </location>
    <ligand>
        <name>Zn(2+)</name>
        <dbReference type="ChEBI" id="CHEBI:29105"/>
    </ligand>
</feature>
<reference evidence="11 12" key="1">
    <citation type="submission" date="2017-08" db="EMBL/GenBank/DDBJ databases">
        <authorList>
            <person name="de Groot N.N."/>
        </authorList>
    </citation>
    <scope>NUCLEOTIDE SEQUENCE [LARGE SCALE GENOMIC DNA]</scope>
    <source>
        <strain evidence="11 12">JC228</strain>
    </source>
</reference>
<comment type="cofactor">
    <cofactor evidence="10">
        <name>Mn(2+)</name>
        <dbReference type="ChEBI" id="CHEBI:29035"/>
    </cofactor>
    <cofactor evidence="10">
        <name>Fe(2+)</name>
        <dbReference type="ChEBI" id="CHEBI:29033"/>
    </cofactor>
    <text evidence="10">Binds 1 Mn(2+) or Fe(2+) ion per subunit.</text>
</comment>
<dbReference type="AlphaFoldDB" id="A0A285CJX7"/>
<dbReference type="PANTHER" id="PTHR33202:SF1">
    <property type="entry name" value="FERRIC UPTAKE REGULATION PROTEIN"/>
    <property type="match status" value="1"/>
</dbReference>
<dbReference type="CDD" id="cd07153">
    <property type="entry name" value="Fur_like"/>
    <property type="match status" value="1"/>
</dbReference>
<dbReference type="Pfam" id="PF01475">
    <property type="entry name" value="FUR"/>
    <property type="match status" value="1"/>
</dbReference>
<feature type="binding site" evidence="10">
    <location>
        <position position="89"/>
    </location>
    <ligand>
        <name>Fe cation</name>
        <dbReference type="ChEBI" id="CHEBI:24875"/>
    </ligand>
</feature>
<sequence length="138" mass="16160">MNVTQAIDLLKQNGFKYTDKREFMLESLAAHNKYLSAKEVMELMKSDFPGISVDTVYRNLSLFSKLGILEQTEFSGEMRFRFTCDHHHHHHHFICLECGKTKEIELCPMEVLPGNFEEYAIHDHKFEVYGKCPECKRA</sequence>
<evidence type="ECO:0000313" key="11">
    <source>
        <dbReference type="EMBL" id="SNX67901.1"/>
    </source>
</evidence>
<keyword evidence="5 9" id="KW-0862">Zinc</keyword>
<comment type="subcellular location">
    <subcellularLocation>
        <location evidence="1">Cytoplasm</location>
    </subcellularLocation>
</comment>
<dbReference type="GO" id="GO:0000976">
    <property type="term" value="F:transcription cis-regulatory region binding"/>
    <property type="evidence" value="ECO:0007669"/>
    <property type="project" value="TreeGrafter"/>
</dbReference>
<evidence type="ECO:0000256" key="7">
    <source>
        <dbReference type="ARBA" id="ARBA00023125"/>
    </source>
</evidence>
<dbReference type="Proteomes" id="UP000219546">
    <property type="component" value="Unassembled WGS sequence"/>
</dbReference>
<feature type="binding site" evidence="9">
    <location>
        <position position="95"/>
    </location>
    <ligand>
        <name>Zn(2+)</name>
        <dbReference type="ChEBI" id="CHEBI:29105"/>
    </ligand>
</feature>
<organism evidence="11 12">
    <name type="scientific">Bacillus oleivorans</name>
    <dbReference type="NCBI Taxonomy" id="1448271"/>
    <lineage>
        <taxon>Bacteria</taxon>
        <taxon>Bacillati</taxon>
        <taxon>Bacillota</taxon>
        <taxon>Bacilli</taxon>
        <taxon>Bacillales</taxon>
        <taxon>Bacillaceae</taxon>
        <taxon>Bacillus</taxon>
    </lineage>
</organism>
<keyword evidence="10" id="KW-0408">Iron</keyword>
<dbReference type="GO" id="GO:0045892">
    <property type="term" value="P:negative regulation of DNA-templated transcription"/>
    <property type="evidence" value="ECO:0007669"/>
    <property type="project" value="TreeGrafter"/>
</dbReference>
<dbReference type="EMBL" id="OAOP01000002">
    <property type="protein sequence ID" value="SNX67901.1"/>
    <property type="molecule type" value="Genomic_DNA"/>
</dbReference>
<accession>A0A285CJX7</accession>
<dbReference type="OrthoDB" id="8659436at2"/>
<keyword evidence="4" id="KW-0678">Repressor</keyword>
<feature type="binding site" evidence="10">
    <location>
        <position position="110"/>
    </location>
    <ligand>
        <name>Fe cation</name>
        <dbReference type="ChEBI" id="CHEBI:24875"/>
    </ligand>
</feature>
<dbReference type="GO" id="GO:0008270">
    <property type="term" value="F:zinc ion binding"/>
    <property type="evidence" value="ECO:0007669"/>
    <property type="project" value="TreeGrafter"/>
</dbReference>
<dbReference type="InterPro" id="IPR036388">
    <property type="entry name" value="WH-like_DNA-bd_sf"/>
</dbReference>
<keyword evidence="6" id="KW-0805">Transcription regulation</keyword>
<evidence type="ECO:0000256" key="4">
    <source>
        <dbReference type="ARBA" id="ARBA00022491"/>
    </source>
</evidence>
<feature type="binding site" evidence="10">
    <location>
        <position position="124"/>
    </location>
    <ligand>
        <name>Fe cation</name>
        <dbReference type="ChEBI" id="CHEBI:24875"/>
    </ligand>
</feature>
<dbReference type="Gene3D" id="1.10.10.10">
    <property type="entry name" value="Winged helix-like DNA-binding domain superfamily/Winged helix DNA-binding domain"/>
    <property type="match status" value="1"/>
</dbReference>
<evidence type="ECO:0000256" key="9">
    <source>
        <dbReference type="PIRSR" id="PIRSR602481-1"/>
    </source>
</evidence>
<dbReference type="Gene3D" id="3.30.1490.190">
    <property type="match status" value="1"/>
</dbReference>
<evidence type="ECO:0000256" key="1">
    <source>
        <dbReference type="ARBA" id="ARBA00004496"/>
    </source>
</evidence>
<keyword evidence="7" id="KW-0238">DNA-binding</keyword>
<dbReference type="SUPFAM" id="SSF46785">
    <property type="entry name" value="Winged helix' DNA-binding domain"/>
    <property type="match status" value="1"/>
</dbReference>
<protein>
    <submittedName>
        <fullName evidence="11">Fur family zinc uptake regulator</fullName>
    </submittedName>
</protein>
<keyword evidence="12" id="KW-1185">Reference proteome</keyword>
<feature type="binding site" evidence="9">
    <location>
        <position position="98"/>
    </location>
    <ligand>
        <name>Zn(2+)</name>
        <dbReference type="ChEBI" id="CHEBI:29105"/>
    </ligand>
</feature>
<proteinExistence type="inferred from homology"/>
<evidence type="ECO:0000256" key="5">
    <source>
        <dbReference type="ARBA" id="ARBA00022833"/>
    </source>
</evidence>
<keyword evidence="3" id="KW-0963">Cytoplasm</keyword>
<dbReference type="GO" id="GO:1900376">
    <property type="term" value="P:regulation of secondary metabolite biosynthetic process"/>
    <property type="evidence" value="ECO:0007669"/>
    <property type="project" value="TreeGrafter"/>
</dbReference>
<dbReference type="GO" id="GO:0003700">
    <property type="term" value="F:DNA-binding transcription factor activity"/>
    <property type="evidence" value="ECO:0007669"/>
    <property type="project" value="InterPro"/>
</dbReference>
<evidence type="ECO:0000256" key="6">
    <source>
        <dbReference type="ARBA" id="ARBA00023015"/>
    </source>
</evidence>
<evidence type="ECO:0000256" key="8">
    <source>
        <dbReference type="ARBA" id="ARBA00023163"/>
    </source>
</evidence>
<gene>
    <name evidence="11" type="ORF">SAMN05877753_102105</name>
</gene>
<feature type="binding site" evidence="9">
    <location>
        <position position="132"/>
    </location>
    <ligand>
        <name>Zn(2+)</name>
        <dbReference type="ChEBI" id="CHEBI:29105"/>
    </ligand>
</feature>
<evidence type="ECO:0000256" key="10">
    <source>
        <dbReference type="PIRSR" id="PIRSR602481-2"/>
    </source>
</evidence>
<dbReference type="InterPro" id="IPR002481">
    <property type="entry name" value="FUR"/>
</dbReference>